<dbReference type="Proteomes" id="UP000789375">
    <property type="component" value="Unassembled WGS sequence"/>
</dbReference>
<name>A0A9N9HIJ4_FUNMO</name>
<reference evidence="1" key="1">
    <citation type="submission" date="2021-06" db="EMBL/GenBank/DDBJ databases">
        <authorList>
            <person name="Kallberg Y."/>
            <person name="Tangrot J."/>
            <person name="Rosling A."/>
        </authorList>
    </citation>
    <scope>NUCLEOTIDE SEQUENCE</scope>
    <source>
        <strain evidence="1">87-6 pot B 2015</strain>
    </source>
</reference>
<accession>A0A9N9HIJ4</accession>
<evidence type="ECO:0000313" key="1">
    <source>
        <dbReference type="EMBL" id="CAG8691205.1"/>
    </source>
</evidence>
<dbReference type="AlphaFoldDB" id="A0A9N9HIJ4"/>
<keyword evidence="2" id="KW-1185">Reference proteome</keyword>
<sequence length="184" mass="20592">RGPGSKSSENHIKSQMWTKIFSDSFLIGSEEIGVNWEYHHKFPGNVGCGSSRSDFAAVIFNGANQQFPFFITEFENDGFAVYKDAVAVVAETAFEYDRMLAVAYYLSEDESMMKQSALIYAYEDNGVTFKLHTGDQQADIASVLKLVAYLRTNVYHDGVTLNMQFNRTTDTRNGALLASLPRLP</sequence>
<gene>
    <name evidence="1" type="ORF">FMOSSE_LOCUS13354</name>
</gene>
<protein>
    <submittedName>
        <fullName evidence="1">9038_t:CDS:1</fullName>
    </submittedName>
</protein>
<organism evidence="1 2">
    <name type="scientific">Funneliformis mosseae</name>
    <name type="common">Endomycorrhizal fungus</name>
    <name type="synonym">Glomus mosseae</name>
    <dbReference type="NCBI Taxonomy" id="27381"/>
    <lineage>
        <taxon>Eukaryota</taxon>
        <taxon>Fungi</taxon>
        <taxon>Fungi incertae sedis</taxon>
        <taxon>Mucoromycota</taxon>
        <taxon>Glomeromycotina</taxon>
        <taxon>Glomeromycetes</taxon>
        <taxon>Glomerales</taxon>
        <taxon>Glomeraceae</taxon>
        <taxon>Funneliformis</taxon>
    </lineage>
</organism>
<evidence type="ECO:0000313" key="2">
    <source>
        <dbReference type="Proteomes" id="UP000789375"/>
    </source>
</evidence>
<proteinExistence type="predicted"/>
<comment type="caution">
    <text evidence="1">The sequence shown here is derived from an EMBL/GenBank/DDBJ whole genome shotgun (WGS) entry which is preliminary data.</text>
</comment>
<feature type="non-terminal residue" evidence="1">
    <location>
        <position position="1"/>
    </location>
</feature>
<dbReference type="EMBL" id="CAJVPP010007736">
    <property type="protein sequence ID" value="CAG8691205.1"/>
    <property type="molecule type" value="Genomic_DNA"/>
</dbReference>